<evidence type="ECO:0000256" key="1">
    <source>
        <dbReference type="ARBA" id="ARBA00023118"/>
    </source>
</evidence>
<dbReference type="InterPro" id="IPR052216">
    <property type="entry name" value="CRISPR_Csm3_endoribonuclease"/>
</dbReference>
<feature type="compositionally biased region" description="Basic and acidic residues" evidence="3">
    <location>
        <begin position="384"/>
        <end position="402"/>
    </location>
</feature>
<evidence type="ECO:0000313" key="6">
    <source>
        <dbReference type="Proteomes" id="UP000638560"/>
    </source>
</evidence>
<keyword evidence="6" id="KW-1185">Reference proteome</keyword>
<dbReference type="RefSeq" id="WP_196200788.1">
    <property type="nucleotide sequence ID" value="NZ_JADPUN010000106.1"/>
</dbReference>
<feature type="compositionally biased region" description="Basic and acidic residues" evidence="3">
    <location>
        <begin position="330"/>
        <end position="341"/>
    </location>
</feature>
<dbReference type="Pfam" id="PF03787">
    <property type="entry name" value="RAMPs"/>
    <property type="match status" value="2"/>
</dbReference>
<dbReference type="Proteomes" id="UP000638560">
    <property type="component" value="Unassembled WGS sequence"/>
</dbReference>
<protein>
    <recommendedName>
        <fullName evidence="4">CRISPR type III-associated protein domain-containing protein</fullName>
    </recommendedName>
</protein>
<name>A0ABS0GSI8_9ACTN</name>
<reference evidence="5 6" key="1">
    <citation type="submission" date="2020-11" db="EMBL/GenBank/DDBJ databases">
        <title>A novel isolate from a Black sea contaminated sediment with potential to produce alkanes: Plantactinospora alkalitolerans sp. nov.</title>
        <authorList>
            <person name="Carro L."/>
            <person name="Veyisoglu A."/>
            <person name="Guven K."/>
            <person name="Schumann P."/>
            <person name="Klenk H.-P."/>
            <person name="Sahin N."/>
        </authorList>
    </citation>
    <scope>NUCLEOTIDE SEQUENCE [LARGE SCALE GENOMIC DNA]</scope>
    <source>
        <strain evidence="5 6">S1510</strain>
    </source>
</reference>
<evidence type="ECO:0000259" key="4">
    <source>
        <dbReference type="Pfam" id="PF03787"/>
    </source>
</evidence>
<comment type="caution">
    <text evidence="5">The sequence shown here is derived from an EMBL/GenBank/DDBJ whole genome shotgun (WGS) entry which is preliminary data.</text>
</comment>
<feature type="region of interest" description="Disordered" evidence="3">
    <location>
        <begin position="325"/>
        <end position="347"/>
    </location>
</feature>
<organism evidence="5 6">
    <name type="scientific">Plantactinospora alkalitolerans</name>
    <dbReference type="NCBI Taxonomy" id="2789879"/>
    <lineage>
        <taxon>Bacteria</taxon>
        <taxon>Bacillati</taxon>
        <taxon>Actinomycetota</taxon>
        <taxon>Actinomycetes</taxon>
        <taxon>Micromonosporales</taxon>
        <taxon>Micromonosporaceae</taxon>
        <taxon>Plantactinospora</taxon>
    </lineage>
</organism>
<feature type="domain" description="CRISPR type III-associated protein" evidence="4">
    <location>
        <begin position="277"/>
        <end position="507"/>
    </location>
</feature>
<evidence type="ECO:0000313" key="5">
    <source>
        <dbReference type="EMBL" id="MBF9129148.1"/>
    </source>
</evidence>
<sequence>MGQSIGDRVEVLGILTCLGPVHVGGWDHTAEASLTIARDGTGRACLPGTSIAGALRAYLAGFDRFTGNCGRDLMNALFGHVVAERRDGSPSWIRVDDAHLIGDDVPTAVRDGVGIDRVSASAAANFLYTRQVLPAGTRFAFRVVADTPTAAKVPDYPGGWRALVDDAVEAMVAGLTNGRIPIGAGRGRGFGRVELREVTVRRADLSDPVGLVSWLTGTAPATSAPRTENTRLPDGRLRVTIAWRPAGPLLVRDSVSGTVVDTLPLTDTTAEGMVRLLLPGSSIRGAVRGYAERIVRTLQGQDAPAAFLDVLRHPPPGVDVLFGSAPTGNHGDRGGISRDADDSADSGKGWRGVLSVTDCHSVGQITAEQWSEIVAVSPDAAHASGKDERGAREERNSKRDQARSTLLRGKLDGITNSFSLGVSDHVAIDRWTGGAGEHRLFSVLDPDTSVTWEPIHIEVDVTRLDRSAASGPGSATLALPLLLLVLRDLRDGWLSLGYGGTRGRGQIDVTGVTFDGSGLSAPWQSLAGHTLDSILADPPSEVIEAMTAWADTFQEAAA</sequence>
<dbReference type="EMBL" id="JADPUN010000106">
    <property type="protein sequence ID" value="MBF9129148.1"/>
    <property type="molecule type" value="Genomic_DNA"/>
</dbReference>
<evidence type="ECO:0000256" key="2">
    <source>
        <dbReference type="ARBA" id="ARBA00093789"/>
    </source>
</evidence>
<dbReference type="CDD" id="cd09726">
    <property type="entry name" value="RAMP_I_III"/>
    <property type="match status" value="1"/>
</dbReference>
<proteinExistence type="predicted"/>
<comment type="subunit">
    <text evidence="2">Part of the Csm effector complex that includes Cas10, Csm2, Csm3, Csm4 and Csm5.</text>
</comment>
<accession>A0ABS0GSI8</accession>
<dbReference type="PANTHER" id="PTHR35579:SF6">
    <property type="entry name" value="DUF324 DOMAIN-CONTAINING PROTEIN"/>
    <property type="match status" value="1"/>
</dbReference>
<gene>
    <name evidence="5" type="ORF">I0C86_09175</name>
</gene>
<feature type="region of interest" description="Disordered" evidence="3">
    <location>
        <begin position="378"/>
        <end position="405"/>
    </location>
</feature>
<dbReference type="InterPro" id="IPR005537">
    <property type="entry name" value="RAMP_III_fam"/>
</dbReference>
<evidence type="ECO:0000256" key="3">
    <source>
        <dbReference type="SAM" id="MobiDB-lite"/>
    </source>
</evidence>
<dbReference type="PANTHER" id="PTHR35579">
    <property type="entry name" value="CRISPR SYSTEM CMS ENDORIBONUCLEASE CSM3"/>
    <property type="match status" value="1"/>
</dbReference>
<feature type="domain" description="CRISPR type III-associated protein" evidence="4">
    <location>
        <begin position="15"/>
        <end position="194"/>
    </location>
</feature>
<keyword evidence="1" id="KW-0051">Antiviral defense</keyword>